<evidence type="ECO:0000313" key="4">
    <source>
        <dbReference type="WBParaSite" id="TREG1_96500.1"/>
    </source>
</evidence>
<feature type="region of interest" description="Disordered" evidence="1">
    <location>
        <begin position="48"/>
        <end position="78"/>
    </location>
</feature>
<accession>A0AA85KGX1</accession>
<name>A0AA85KGX1_TRIRE</name>
<organism evidence="3 4">
    <name type="scientific">Trichobilharzia regenti</name>
    <name type="common">Nasal bird schistosome</name>
    <dbReference type="NCBI Taxonomy" id="157069"/>
    <lineage>
        <taxon>Eukaryota</taxon>
        <taxon>Metazoa</taxon>
        <taxon>Spiralia</taxon>
        <taxon>Lophotrochozoa</taxon>
        <taxon>Platyhelminthes</taxon>
        <taxon>Trematoda</taxon>
        <taxon>Digenea</taxon>
        <taxon>Strigeidida</taxon>
        <taxon>Schistosomatoidea</taxon>
        <taxon>Schistosomatidae</taxon>
        <taxon>Trichobilharzia</taxon>
    </lineage>
</organism>
<feature type="region of interest" description="Disordered" evidence="1">
    <location>
        <begin position="1"/>
        <end position="34"/>
    </location>
</feature>
<keyword evidence="3" id="KW-1185">Reference proteome</keyword>
<keyword evidence="2" id="KW-0812">Transmembrane</keyword>
<evidence type="ECO:0000313" key="3">
    <source>
        <dbReference type="Proteomes" id="UP000050795"/>
    </source>
</evidence>
<dbReference type="WBParaSite" id="TREG1_96500.1">
    <property type="protein sequence ID" value="TREG1_96500.1"/>
    <property type="gene ID" value="TREG1_96500"/>
</dbReference>
<keyword evidence="2" id="KW-0472">Membrane</keyword>
<feature type="region of interest" description="Disordered" evidence="1">
    <location>
        <begin position="92"/>
        <end position="286"/>
    </location>
</feature>
<reference evidence="3" key="1">
    <citation type="submission" date="2022-06" db="EMBL/GenBank/DDBJ databases">
        <authorList>
            <person name="Berger JAMES D."/>
            <person name="Berger JAMES D."/>
        </authorList>
    </citation>
    <scope>NUCLEOTIDE SEQUENCE [LARGE SCALE GENOMIC DNA]</scope>
</reference>
<feature type="transmembrane region" description="Helical" evidence="2">
    <location>
        <begin position="415"/>
        <end position="435"/>
    </location>
</feature>
<feature type="compositionally biased region" description="Basic and acidic residues" evidence="1">
    <location>
        <begin position="110"/>
        <end position="135"/>
    </location>
</feature>
<feature type="compositionally biased region" description="Basic and acidic residues" evidence="1">
    <location>
        <begin position="219"/>
        <end position="262"/>
    </location>
</feature>
<feature type="transmembrane region" description="Helical" evidence="2">
    <location>
        <begin position="351"/>
        <end position="375"/>
    </location>
</feature>
<dbReference type="Proteomes" id="UP000050795">
    <property type="component" value="Unassembled WGS sequence"/>
</dbReference>
<feature type="compositionally biased region" description="Basic residues" evidence="1">
    <location>
        <begin position="17"/>
        <end position="26"/>
    </location>
</feature>
<dbReference type="AlphaFoldDB" id="A0AA85KGX1"/>
<feature type="compositionally biased region" description="Low complexity" evidence="1">
    <location>
        <begin position="272"/>
        <end position="283"/>
    </location>
</feature>
<reference evidence="4" key="2">
    <citation type="submission" date="2023-11" db="UniProtKB">
        <authorList>
            <consortium name="WormBaseParasite"/>
        </authorList>
    </citation>
    <scope>IDENTIFICATION</scope>
</reference>
<sequence>MSVRRRSSQSSLDRRKNASHSHRSSRRTSYENEDYLTEVRKLGLCYVKPELRSPSTDSKSQKSRLGIDVSRTNSEDSVVHLNSVEQQLQYVKTLDKPTDDQEPIQTPDVCKGKRPSEGIPSHKEGIVKEKDDEKRPRHSSTKPRPSEGENKLRKSSEFKAQTFTDIISKVGETPQRETSQTHRKSSQPRPKTSLGPPKVGEPPPIDTDMVVKPRKSKQTTREDKIFPTEASKEDKMLAKLEPKSPLEEKKIKEKEILPKESPKVPTLQQIPSTKSESKVTSSEQKPIHHVIADKKRTPDMSKKSSELDTPSKHKHFIPLHKIMSQWSTAAAATSDGDDDAKQSIRIFQCTLTLTIFYDLILIFTFIQLCVVVYLANQYDINLRLRSPLADLPRYAATRIPWIPGQYKLANQISGVWWSLCTVYIPVTIIFCKYYLDHNANM</sequence>
<protein>
    <submittedName>
        <fullName evidence="4">Uncharacterized protein</fullName>
    </submittedName>
</protein>
<evidence type="ECO:0000256" key="1">
    <source>
        <dbReference type="SAM" id="MobiDB-lite"/>
    </source>
</evidence>
<keyword evidence="2" id="KW-1133">Transmembrane helix</keyword>
<proteinExistence type="predicted"/>
<evidence type="ECO:0000256" key="2">
    <source>
        <dbReference type="SAM" id="Phobius"/>
    </source>
</evidence>
<feature type="compositionally biased region" description="Basic and acidic residues" evidence="1">
    <location>
        <begin position="144"/>
        <end position="157"/>
    </location>
</feature>